<dbReference type="GO" id="GO:0005840">
    <property type="term" value="C:ribosome"/>
    <property type="evidence" value="ECO:0007669"/>
    <property type="project" value="UniProtKB-KW"/>
</dbReference>
<evidence type="ECO:0000256" key="2">
    <source>
        <dbReference type="ARBA" id="ARBA00022679"/>
    </source>
</evidence>
<organism evidence="3 4">
    <name type="scientific">Brevibacillus fulvus</name>
    <dbReference type="NCBI Taxonomy" id="1125967"/>
    <lineage>
        <taxon>Bacteria</taxon>
        <taxon>Bacillati</taxon>
        <taxon>Bacillota</taxon>
        <taxon>Bacilli</taxon>
        <taxon>Bacillales</taxon>
        <taxon>Paenibacillaceae</taxon>
        <taxon>Brevibacillus</taxon>
    </lineage>
</organism>
<keyword evidence="1 3" id="KW-0489">Methyltransferase</keyword>
<reference evidence="3" key="1">
    <citation type="submission" date="2021-01" db="EMBL/GenBank/DDBJ databases">
        <title>Genomic Encyclopedia of Type Strains, Phase IV (KMG-IV): sequencing the most valuable type-strain genomes for metagenomic binning, comparative biology and taxonomic classification.</title>
        <authorList>
            <person name="Goeker M."/>
        </authorList>
    </citation>
    <scope>NUCLEOTIDE SEQUENCE</scope>
    <source>
        <strain evidence="3">DSM 25523</strain>
    </source>
</reference>
<dbReference type="PANTHER" id="PTHR43648">
    <property type="entry name" value="ELECTRON TRANSFER FLAVOPROTEIN BETA SUBUNIT LYSINE METHYLTRANSFERASE"/>
    <property type="match status" value="1"/>
</dbReference>
<proteinExistence type="predicted"/>
<dbReference type="GO" id="GO:0008276">
    <property type="term" value="F:protein methyltransferase activity"/>
    <property type="evidence" value="ECO:0007669"/>
    <property type="project" value="TreeGrafter"/>
</dbReference>
<evidence type="ECO:0000313" key="4">
    <source>
        <dbReference type="Proteomes" id="UP000717624"/>
    </source>
</evidence>
<comment type="caution">
    <text evidence="3">The sequence shown here is derived from an EMBL/GenBank/DDBJ whole genome shotgun (WGS) entry which is preliminary data.</text>
</comment>
<keyword evidence="4" id="KW-1185">Reference proteome</keyword>
<dbReference type="RefSeq" id="WP_204517784.1">
    <property type="nucleotide sequence ID" value="NZ_BAABIN010000007.1"/>
</dbReference>
<keyword evidence="2 3" id="KW-0808">Transferase</keyword>
<dbReference type="SUPFAM" id="SSF53335">
    <property type="entry name" value="S-adenosyl-L-methionine-dependent methyltransferases"/>
    <property type="match status" value="1"/>
</dbReference>
<dbReference type="InterPro" id="IPR029063">
    <property type="entry name" value="SAM-dependent_MTases_sf"/>
</dbReference>
<dbReference type="EMBL" id="JAFBEB010000004">
    <property type="protein sequence ID" value="MBM7590090.1"/>
    <property type="molecule type" value="Genomic_DNA"/>
</dbReference>
<evidence type="ECO:0000256" key="1">
    <source>
        <dbReference type="ARBA" id="ARBA00022603"/>
    </source>
</evidence>
<gene>
    <name evidence="3" type="ORF">JOD01_001691</name>
</gene>
<evidence type="ECO:0000313" key="3">
    <source>
        <dbReference type="EMBL" id="MBM7590090.1"/>
    </source>
</evidence>
<keyword evidence="3" id="KW-0687">Ribonucleoprotein</keyword>
<dbReference type="CDD" id="cd02440">
    <property type="entry name" value="AdoMet_MTases"/>
    <property type="match status" value="1"/>
</dbReference>
<keyword evidence="3" id="KW-0689">Ribosomal protein</keyword>
<dbReference type="Gene3D" id="3.40.50.150">
    <property type="entry name" value="Vaccinia Virus protein VP39"/>
    <property type="match status" value="1"/>
</dbReference>
<dbReference type="GO" id="GO:0032259">
    <property type="term" value="P:methylation"/>
    <property type="evidence" value="ECO:0007669"/>
    <property type="project" value="UniProtKB-KW"/>
</dbReference>
<dbReference type="PANTHER" id="PTHR43648:SF1">
    <property type="entry name" value="ELECTRON TRANSFER FLAVOPROTEIN BETA SUBUNIT LYSINE METHYLTRANSFERASE"/>
    <property type="match status" value="1"/>
</dbReference>
<dbReference type="EC" id="2.1.1.-" evidence="3"/>
<dbReference type="Pfam" id="PF06325">
    <property type="entry name" value="PrmA"/>
    <property type="match status" value="1"/>
</dbReference>
<accession>A0A938XYM3</accession>
<dbReference type="Proteomes" id="UP000717624">
    <property type="component" value="Unassembled WGS sequence"/>
</dbReference>
<dbReference type="AlphaFoldDB" id="A0A938XYM3"/>
<dbReference type="InterPro" id="IPR050078">
    <property type="entry name" value="Ribosomal_L11_MeTrfase_PrmA"/>
</dbReference>
<name>A0A938XYM3_9BACL</name>
<sequence length="310" mass="35031">MERNWLKYTLFLEAEVEEEFTLTIMESPYTLGWTEPQIEVIRTDNGYDYQTVEEAPVIAYLFEPLTADRQTHIEQLNGYLSRWNDRVRLGAAEEVAEELDSWKEDYQEIEVGDWTIAPTWTPAERLAGKDKVLRIDPGAAFGTGYHGTTQDILYFLQKLELRQRKVLDIGTGSGILGIYSVLAGAALPVCGVDINPESAAQVKHNLEQNGLPDSSIDVIIGDPLEDAAVAKRLPDQVDFVYLNIGGYEDIKMLPVVKERIVPGGMLLLSGMVEWNRHQVEEAYRQAGFRIIDERQSQEWVTLLVQAAWGQ</sequence>
<protein>
    <submittedName>
        <fullName evidence="3">Ribosomal protein L11 methyltransferase</fullName>
        <ecNumber evidence="3">2.1.1.-</ecNumber>
    </submittedName>
</protein>